<dbReference type="AlphaFoldDB" id="A0A550BZ39"/>
<comment type="caution">
    <text evidence="1">The sequence shown here is derived from an EMBL/GenBank/DDBJ whole genome shotgun (WGS) entry which is preliminary data.</text>
</comment>
<proteinExistence type="predicted"/>
<dbReference type="InterPro" id="IPR011333">
    <property type="entry name" value="SKP1/BTB/POZ_sf"/>
</dbReference>
<evidence type="ECO:0008006" key="3">
    <source>
        <dbReference type="Google" id="ProtNLM"/>
    </source>
</evidence>
<dbReference type="OrthoDB" id="3184970at2759"/>
<organism evidence="1 2">
    <name type="scientific">Schizophyllum amplum</name>
    <dbReference type="NCBI Taxonomy" id="97359"/>
    <lineage>
        <taxon>Eukaryota</taxon>
        <taxon>Fungi</taxon>
        <taxon>Dikarya</taxon>
        <taxon>Basidiomycota</taxon>
        <taxon>Agaricomycotina</taxon>
        <taxon>Agaricomycetes</taxon>
        <taxon>Agaricomycetidae</taxon>
        <taxon>Agaricales</taxon>
        <taxon>Schizophyllaceae</taxon>
        <taxon>Schizophyllum</taxon>
    </lineage>
</organism>
<dbReference type="Proteomes" id="UP000320762">
    <property type="component" value="Unassembled WGS sequence"/>
</dbReference>
<dbReference type="STRING" id="97359.A0A550BZ39"/>
<evidence type="ECO:0000313" key="1">
    <source>
        <dbReference type="EMBL" id="TRM57746.1"/>
    </source>
</evidence>
<reference evidence="1 2" key="1">
    <citation type="journal article" date="2019" name="New Phytol.">
        <title>Comparative genomics reveals unique wood-decay strategies and fruiting body development in the Schizophyllaceae.</title>
        <authorList>
            <person name="Almasi E."/>
            <person name="Sahu N."/>
            <person name="Krizsan K."/>
            <person name="Balint B."/>
            <person name="Kovacs G.M."/>
            <person name="Kiss B."/>
            <person name="Cseklye J."/>
            <person name="Drula E."/>
            <person name="Henrissat B."/>
            <person name="Nagy I."/>
            <person name="Chovatia M."/>
            <person name="Adam C."/>
            <person name="LaButti K."/>
            <person name="Lipzen A."/>
            <person name="Riley R."/>
            <person name="Grigoriev I.V."/>
            <person name="Nagy L.G."/>
        </authorList>
    </citation>
    <scope>NUCLEOTIDE SEQUENCE [LARGE SCALE GENOMIC DNA]</scope>
    <source>
        <strain evidence="1 2">NL-1724</strain>
    </source>
</reference>
<accession>A0A550BZ39</accession>
<keyword evidence="2" id="KW-1185">Reference proteome</keyword>
<name>A0A550BZ39_9AGAR</name>
<dbReference type="PROSITE" id="PS51257">
    <property type="entry name" value="PROKAR_LIPOPROTEIN"/>
    <property type="match status" value="1"/>
</dbReference>
<sequence>MSLPKIHEKFSESTQSTIAFVSCDGTTFHVERAKLERAADFMPPSSEVPSSPTEPVALSEDAATLELLFRFAYCEVHIDLDTVRFETAAALAEAAEKYLVYSAMAVCHAHMKGQAKKHPVEVMRYAAKYNHRDILDVVAPYTIGTSFRTMQEILPVPMLVAWGVFNDQYQQELQRMLRITWHADYRDIRHFTDDDVENYCMGGCQGPEPGEPCGLGDQRESTWLDINEKIMSTLHSIQDAPSRLVHSHDAVVTYDTLRRVRGCDYCTEYLESLRDEFARCKVKTCGTFTSFL</sequence>
<gene>
    <name evidence="1" type="ORF">BD626DRAFT_439025</name>
</gene>
<dbReference type="Gene3D" id="3.30.710.10">
    <property type="entry name" value="Potassium Channel Kv1.1, Chain A"/>
    <property type="match status" value="1"/>
</dbReference>
<dbReference type="EMBL" id="VDMD01000043">
    <property type="protein sequence ID" value="TRM57746.1"/>
    <property type="molecule type" value="Genomic_DNA"/>
</dbReference>
<evidence type="ECO:0000313" key="2">
    <source>
        <dbReference type="Proteomes" id="UP000320762"/>
    </source>
</evidence>
<protein>
    <recommendedName>
        <fullName evidence="3">BTB domain-containing protein</fullName>
    </recommendedName>
</protein>